<protein>
    <submittedName>
        <fullName evidence="1">Uncharacterized protein</fullName>
    </submittedName>
</protein>
<evidence type="ECO:0000313" key="2">
    <source>
        <dbReference type="Proteomes" id="UP000054563"/>
    </source>
</evidence>
<accession>A0A0J8RP77</accession>
<proteinExistence type="predicted"/>
<gene>
    <name evidence="1" type="ORF">CIHG_03327</name>
</gene>
<dbReference type="AlphaFoldDB" id="A0A0J8RP77"/>
<dbReference type="STRING" id="396776.A0A0J8RP77"/>
<dbReference type="VEuPathDB" id="FungiDB:CIHG_03327"/>
<sequence>MGLFDASAKLSADRADVRLDDLAFLAGVDPLLVTFQPILPSDCINYETDDPAQGAL</sequence>
<reference evidence="2" key="1">
    <citation type="journal article" date="2010" name="Genome Res.">
        <title>Population genomic sequencing of Coccidioides fungi reveals recent hybridization and transposon control.</title>
        <authorList>
            <person name="Neafsey D.E."/>
            <person name="Barker B.M."/>
            <person name="Sharpton T.J."/>
            <person name="Stajich J.E."/>
            <person name="Park D.J."/>
            <person name="Whiston E."/>
            <person name="Hung C.-Y."/>
            <person name="McMahan C."/>
            <person name="White J."/>
            <person name="Sykes S."/>
            <person name="Heiman D."/>
            <person name="Young S."/>
            <person name="Zeng Q."/>
            <person name="Abouelleil A."/>
            <person name="Aftuck L."/>
            <person name="Bessette D."/>
            <person name="Brown A."/>
            <person name="FitzGerald M."/>
            <person name="Lui A."/>
            <person name="Macdonald J.P."/>
            <person name="Priest M."/>
            <person name="Orbach M.J."/>
            <person name="Galgiani J.N."/>
            <person name="Kirkland T.N."/>
            <person name="Cole G.T."/>
            <person name="Birren B.W."/>
            <person name="Henn M.R."/>
            <person name="Taylor J.W."/>
            <person name="Rounsley S.D."/>
        </authorList>
    </citation>
    <scope>NUCLEOTIDE SEQUENCE [LARGE SCALE GENOMIC DNA]</scope>
    <source>
        <strain evidence="2">H538.4</strain>
    </source>
</reference>
<evidence type="ECO:0000313" key="1">
    <source>
        <dbReference type="EMBL" id="KMU85799.1"/>
    </source>
</evidence>
<organism evidence="1 2">
    <name type="scientific">Coccidioides immitis H538.4</name>
    <dbReference type="NCBI Taxonomy" id="396776"/>
    <lineage>
        <taxon>Eukaryota</taxon>
        <taxon>Fungi</taxon>
        <taxon>Dikarya</taxon>
        <taxon>Ascomycota</taxon>
        <taxon>Pezizomycotina</taxon>
        <taxon>Eurotiomycetes</taxon>
        <taxon>Eurotiomycetidae</taxon>
        <taxon>Onygenales</taxon>
        <taxon>Onygenaceae</taxon>
        <taxon>Coccidioides</taxon>
    </lineage>
</organism>
<dbReference type="Proteomes" id="UP000054563">
    <property type="component" value="Unassembled WGS sequence"/>
</dbReference>
<dbReference type="EMBL" id="DS016990">
    <property type="protein sequence ID" value="KMU85799.1"/>
    <property type="molecule type" value="Genomic_DNA"/>
</dbReference>
<name>A0A0J8RP77_COCIT</name>